<dbReference type="SUPFAM" id="SSF55781">
    <property type="entry name" value="GAF domain-like"/>
    <property type="match status" value="1"/>
</dbReference>
<feature type="modified residue" description="4-aspartylphosphate" evidence="6">
    <location>
        <position position="2183"/>
    </location>
</feature>
<dbReference type="Pfam" id="PF00512">
    <property type="entry name" value="HisKA"/>
    <property type="match status" value="1"/>
</dbReference>
<dbReference type="InterPro" id="IPR005467">
    <property type="entry name" value="His_kinase_dom"/>
</dbReference>
<dbReference type="InterPro" id="IPR036097">
    <property type="entry name" value="HisK_dim/P_sf"/>
</dbReference>
<evidence type="ECO:0000259" key="8">
    <source>
        <dbReference type="PROSITE" id="PS50011"/>
    </source>
</evidence>
<dbReference type="Gene3D" id="3.30.450.40">
    <property type="match status" value="1"/>
</dbReference>
<accession>A0ABQ9NZQ1</accession>
<dbReference type="InterPro" id="IPR003018">
    <property type="entry name" value="GAF"/>
</dbReference>
<dbReference type="InterPro" id="IPR003594">
    <property type="entry name" value="HATPase_dom"/>
</dbReference>
<dbReference type="PRINTS" id="PR00344">
    <property type="entry name" value="BCTRLSENSOR"/>
</dbReference>
<dbReference type="CDD" id="cd16922">
    <property type="entry name" value="HATPase_EvgS-ArcB-TorS-like"/>
    <property type="match status" value="1"/>
</dbReference>
<keyword evidence="3 6" id="KW-0597">Phosphoprotein</keyword>
<dbReference type="Gene3D" id="1.10.287.130">
    <property type="match status" value="1"/>
</dbReference>
<dbReference type="SUPFAM" id="SSF52540">
    <property type="entry name" value="P-loop containing nucleoside triphosphate hydrolases"/>
    <property type="match status" value="1"/>
</dbReference>
<dbReference type="PROSITE" id="PS50011">
    <property type="entry name" value="PROTEIN_KINASE_DOM"/>
    <property type="match status" value="1"/>
</dbReference>
<dbReference type="SMART" id="SM00220">
    <property type="entry name" value="S_TKc"/>
    <property type="match status" value="1"/>
</dbReference>
<evidence type="ECO:0000259" key="9">
    <source>
        <dbReference type="PROSITE" id="PS50109"/>
    </source>
</evidence>
<dbReference type="PANTHER" id="PTHR43047:SF46">
    <property type="entry name" value="HISTIDINE KINASE_RESPONSE REGULATOR, PUTATIVE (AFU_ORTHOLOGUE AFUA_3G12550)-RELATED"/>
    <property type="match status" value="1"/>
</dbReference>
<sequence>MGQEGVKSEVRQLLMRLSECTSDKYTWDKETPPFHSSYDNWHFFGFRTPSSKDTASAASATSGSQKSDPSPNPDTRPPPELRRSSDSTSSIHTSTTRESQTVQVVARLSSHVLRIEREFQLCKRIVSRSDPQCEHFVRPIELVRLPARYGGDALVAAIFEAPGENYLRELVEFGPNFYRGASDELNGGLTSYGMRKANQTPLVPFLAFAIGAARCLEIIHHELGIVHGELRGDAFHFNQQTGSVRMLNFGSGARSFENGLTSAGWAVLSREVGVEHKLQFIAPEQTGRLPAEPDSRTDIYSLGVLFWTMLTGEPAFEGRTPLEIMQSVLSRRIPPASSKRMDIPEILSLVLQKMTQKNIDDRYNSTSALRYDLQQIQKFLMDGDAEGLKSFRIGTKDVSCFFNLPSHQIGRARERQTIIDAIDRVSQVQSTSLPQHLHTLSSSSSISEPRHDNNQMDEVLSDTTSSKGSQSTLNSGLSAAPLLKSNKTPQDLQESVLESESSGDGTAIRPPPAPHFSVDSRISHPSFDSSTQRSTPANTSSDGQASLLRNVKKLKRKARTEFISISGAAGFGKSCLIQSIQPAARSHGYFAWAKFDQAKKVPFDPLLRVISSLFRQIFSESDVSTEFHNNIRAYVGPVWGMLHSYLDLPEWLLSNSGISPNNQPQRSARAVSSSPQAMHCGNATNTAAEWLRSGGSAKTSRLVNIYLDVLRLLAVQKFICFCIDDMQFADEESVELIRSIASGKIPMVFIVTYRQEETLPKKVRSLVSSATHIQLAPFSEEETAEYVSATLHREKEYTLPLVAVIQEKTNGNPFFVREILDVCHRKKCLFYNWKDSLWEYNLDRVFTELESQSYGSQLNNDFIAKKLLELPAATRSLLAWASLMGNSFSFSLVKRLMSGNNAASDSFNLPRLRSQAVVDALQGALSSYVLMTGEDEDHFRFSHDRYLQAALTLTEHYKKDEMHFVIAKTMVDYDSQSSKILNSSSLYLRSRHICLAVNLIKSRVSNRVQYRDILYRAAENACESGARPTGLIYYTNCLKLLQKNPWDDTLPDVYYEETLRLFTRTAECHWHEGHFEPALGLIQNTFTNARDAVDRAPSFILKARVYAVKGDNSAAFQALKHCLAELEFDIPDTTWESSDSEYHRICALLKDADTDTLLSRPPSTDRVLLTTGSILAELISATFWSSSLLFYQLTLLMVEMHLTRGTVPQMGLGYINLASIMVARFDMTDLGIQTAAIGKNLLDQFVDSHTVGRGETLHALFIGHLETHLNDQFPMLEHALDATITAGDRILSLLNLGIVSAFKLWSCMDLAEAETFANEAPSEYPYWDQDLRGGVMLVSVRQSARALQGKTNWRTGDVLSDAEHDSVQYLEFMDTNSSNPQRPRTFYLSCLLPVLFVYGFIAEAIDVGEKLLPMCEGLWSMRTSYSNLFYLSLSYLEILRREPTRPDKDELLQRVGSYVGKIRSCTSVNDVNYRHWLCALDAELANFMGEGHKATSMYEAALDHAESNGFTLDEALIYELYAGYSISFGARRPARRLAADSIAAYRRVGAYGKAQQITEKYGWLLEGDAYLRTMDVGCQTDIIDTGNSLFKLEQNQDQTVEKLGAESSVDRTNAWLAPGMPGQTESTEQHGDLGSGFAAVGLDMIDLASILESSQVLSSELQVDRLLAKMTEIIIESTSAELGLIAVKDDSIGWGIAAVGNPDGVTAYSGGQSLDTVDDQVGNKQVINYVLRFKETVFVQNLLHDERFSNVPESHRRRNPEGKAVMCLPIIHGSEALLGCIYLEGPPNTFTDRNITVLRLLVNQIAISLANALLFKDLGRASANNAAMLEMQKEALANAREAESIAIRNMKLKEEASKAKSLFLANVSHELRTPLNGVIGMSELLKGTSLDSEQIGFADSIRVCADTLLSIINDLLDFTKLEAGKMKMYSVPLNLTGTIKEVVRALSYTNLEKGLRTVEQLEIDPNLYVLGDPVRMHQILMNLLSNSYKFTARGQVTVMAKVDREDRATIDITCAVADTGIGIPEEERVKLFQPFSQVESGASRSYGGTGLGLSICKAIIENVMGGKIWLESTPGVGTTVSFSLRFRKAAKADAAPPVDHALSSELSPVSTPSEASIIDLSKIPRDKLRVAVAEDNPINQKIAVSFVQKLGFKCEAFGDGQQAVDALERASAEGNPYHLVLMDVQMPVLDGYDATREIRRHKDPTVRSVLIIAMTASAIRGDREKCLEAGMNNYLAKPVRALTLKTLLESYLAQPPKPMPHLQQEANKLAKEIIEQVESDQVDKHHTPNNTRPKSLLAERSRTTQLPLVKKADGRHTS</sequence>
<dbReference type="PANTHER" id="PTHR43047">
    <property type="entry name" value="TWO-COMPONENT HISTIDINE PROTEIN KINASE"/>
    <property type="match status" value="1"/>
</dbReference>
<dbReference type="SMART" id="SM00387">
    <property type="entry name" value="HATPase_c"/>
    <property type="match status" value="1"/>
</dbReference>
<dbReference type="InterPro" id="IPR027417">
    <property type="entry name" value="P-loop_NTPase"/>
</dbReference>
<dbReference type="Gene3D" id="3.40.50.2300">
    <property type="match status" value="1"/>
</dbReference>
<evidence type="ECO:0000256" key="7">
    <source>
        <dbReference type="SAM" id="MobiDB-lite"/>
    </source>
</evidence>
<feature type="compositionally biased region" description="Low complexity" evidence="7">
    <location>
        <begin position="430"/>
        <end position="447"/>
    </location>
</feature>
<proteinExistence type="predicted"/>
<keyword evidence="5 11" id="KW-0418">Kinase</keyword>
<dbReference type="InterPro" id="IPR036890">
    <property type="entry name" value="HATPase_C_sf"/>
</dbReference>
<dbReference type="EMBL" id="JAPDRL010000010">
    <property type="protein sequence ID" value="KAJ9667846.1"/>
    <property type="molecule type" value="Genomic_DNA"/>
</dbReference>
<feature type="compositionally biased region" description="Low complexity" evidence="7">
    <location>
        <begin position="86"/>
        <end position="99"/>
    </location>
</feature>
<protein>
    <recommendedName>
        <fullName evidence="2">histidine kinase</fullName>
        <ecNumber evidence="2">2.7.13.3</ecNumber>
    </recommendedName>
</protein>
<feature type="region of interest" description="Disordered" evidence="7">
    <location>
        <begin position="2278"/>
        <end position="2318"/>
    </location>
</feature>
<dbReference type="SUPFAM" id="SSF55874">
    <property type="entry name" value="ATPase domain of HSP90 chaperone/DNA topoisomerase II/histidine kinase"/>
    <property type="match status" value="1"/>
</dbReference>
<feature type="region of interest" description="Disordered" evidence="7">
    <location>
        <begin position="430"/>
        <end position="546"/>
    </location>
</feature>
<organism evidence="11 12">
    <name type="scientific">Coniosporium apollinis</name>
    <dbReference type="NCBI Taxonomy" id="61459"/>
    <lineage>
        <taxon>Eukaryota</taxon>
        <taxon>Fungi</taxon>
        <taxon>Dikarya</taxon>
        <taxon>Ascomycota</taxon>
        <taxon>Pezizomycotina</taxon>
        <taxon>Dothideomycetes</taxon>
        <taxon>Dothideomycetes incertae sedis</taxon>
        <taxon>Coniosporium</taxon>
    </lineage>
</organism>
<keyword evidence="12" id="KW-1185">Reference proteome</keyword>
<feature type="domain" description="Histidine kinase" evidence="9">
    <location>
        <begin position="1866"/>
        <end position="2088"/>
    </location>
</feature>
<feature type="compositionally biased region" description="Polar residues" evidence="7">
    <location>
        <begin position="461"/>
        <end position="477"/>
    </location>
</feature>
<dbReference type="InterPro" id="IPR001789">
    <property type="entry name" value="Sig_transdc_resp-reg_receiver"/>
</dbReference>
<dbReference type="Gene3D" id="3.30.565.10">
    <property type="entry name" value="Histidine kinase-like ATPase, C-terminal domain"/>
    <property type="match status" value="1"/>
</dbReference>
<evidence type="ECO:0000256" key="4">
    <source>
        <dbReference type="ARBA" id="ARBA00022679"/>
    </source>
</evidence>
<dbReference type="Pfam" id="PF00072">
    <property type="entry name" value="Response_reg"/>
    <property type="match status" value="1"/>
</dbReference>
<dbReference type="Pfam" id="PF00069">
    <property type="entry name" value="Pkinase"/>
    <property type="match status" value="1"/>
</dbReference>
<comment type="caution">
    <text evidence="11">The sequence shown here is derived from an EMBL/GenBank/DDBJ whole genome shotgun (WGS) entry which is preliminary data.</text>
</comment>
<keyword evidence="4 11" id="KW-0808">Transferase</keyword>
<dbReference type="Pfam" id="PF13191">
    <property type="entry name" value="AAA_16"/>
    <property type="match status" value="1"/>
</dbReference>
<dbReference type="Gene3D" id="1.10.510.10">
    <property type="entry name" value="Transferase(Phosphotransferase) domain 1"/>
    <property type="match status" value="1"/>
</dbReference>
<dbReference type="CDD" id="cd00082">
    <property type="entry name" value="HisKA"/>
    <property type="match status" value="1"/>
</dbReference>
<dbReference type="PROSITE" id="PS50109">
    <property type="entry name" value="HIS_KIN"/>
    <property type="match status" value="1"/>
</dbReference>
<dbReference type="InterPro" id="IPR003661">
    <property type="entry name" value="HisK_dim/P_dom"/>
</dbReference>
<evidence type="ECO:0000259" key="10">
    <source>
        <dbReference type="PROSITE" id="PS50110"/>
    </source>
</evidence>
<feature type="domain" description="Protein kinase" evidence="8">
    <location>
        <begin position="99"/>
        <end position="380"/>
    </location>
</feature>
<reference evidence="11" key="1">
    <citation type="submission" date="2022-10" db="EMBL/GenBank/DDBJ databases">
        <title>Culturing micro-colonial fungi from biological soil crusts in the Mojave desert and describing Neophaeococcomyces mojavensis, and introducing the new genera and species Taxawa tesnikishii.</title>
        <authorList>
            <person name="Kurbessoian T."/>
            <person name="Stajich J.E."/>
        </authorList>
    </citation>
    <scope>NUCLEOTIDE SEQUENCE</scope>
    <source>
        <strain evidence="11">TK_1</strain>
    </source>
</reference>
<dbReference type="SMART" id="SM00065">
    <property type="entry name" value="GAF"/>
    <property type="match status" value="1"/>
</dbReference>
<dbReference type="SMART" id="SM00448">
    <property type="entry name" value="REC"/>
    <property type="match status" value="1"/>
</dbReference>
<comment type="catalytic activity">
    <reaction evidence="1">
        <text>ATP + protein L-histidine = ADP + protein N-phospho-L-histidine.</text>
        <dbReference type="EC" id="2.7.13.3"/>
    </reaction>
</comment>
<dbReference type="SUPFAM" id="SSF47384">
    <property type="entry name" value="Homodimeric domain of signal transducing histidine kinase"/>
    <property type="match status" value="1"/>
</dbReference>
<dbReference type="InterPro" id="IPR011009">
    <property type="entry name" value="Kinase-like_dom_sf"/>
</dbReference>
<dbReference type="Pfam" id="PF02518">
    <property type="entry name" value="HATPase_c"/>
    <property type="match status" value="1"/>
</dbReference>
<dbReference type="SUPFAM" id="SSF52172">
    <property type="entry name" value="CheY-like"/>
    <property type="match status" value="1"/>
</dbReference>
<dbReference type="GO" id="GO:0004673">
    <property type="term" value="F:protein histidine kinase activity"/>
    <property type="evidence" value="ECO:0007669"/>
    <property type="project" value="UniProtKB-EC"/>
</dbReference>
<name>A0ABQ9NZQ1_9PEZI</name>
<dbReference type="InterPro" id="IPR029016">
    <property type="entry name" value="GAF-like_dom_sf"/>
</dbReference>
<evidence type="ECO:0000256" key="5">
    <source>
        <dbReference type="ARBA" id="ARBA00022777"/>
    </source>
</evidence>
<feature type="compositionally biased region" description="Polar residues" evidence="7">
    <location>
        <begin position="526"/>
        <end position="544"/>
    </location>
</feature>
<evidence type="ECO:0000256" key="3">
    <source>
        <dbReference type="ARBA" id="ARBA00022553"/>
    </source>
</evidence>
<dbReference type="InterPro" id="IPR041664">
    <property type="entry name" value="AAA_16"/>
</dbReference>
<dbReference type="PROSITE" id="PS50110">
    <property type="entry name" value="RESPONSE_REGULATORY"/>
    <property type="match status" value="1"/>
</dbReference>
<dbReference type="InterPro" id="IPR011006">
    <property type="entry name" value="CheY-like_superfamily"/>
</dbReference>
<evidence type="ECO:0000256" key="6">
    <source>
        <dbReference type="PROSITE-ProRule" id="PRU00169"/>
    </source>
</evidence>
<feature type="compositionally biased region" description="Polar residues" evidence="7">
    <location>
        <begin position="485"/>
        <end position="504"/>
    </location>
</feature>
<dbReference type="SUPFAM" id="SSF56112">
    <property type="entry name" value="Protein kinase-like (PK-like)"/>
    <property type="match status" value="1"/>
</dbReference>
<dbReference type="InterPro" id="IPR000719">
    <property type="entry name" value="Prot_kinase_dom"/>
</dbReference>
<dbReference type="SMART" id="SM00388">
    <property type="entry name" value="HisKA"/>
    <property type="match status" value="1"/>
</dbReference>
<dbReference type="Pfam" id="PF13185">
    <property type="entry name" value="GAF_2"/>
    <property type="match status" value="1"/>
</dbReference>
<evidence type="ECO:0000313" key="11">
    <source>
        <dbReference type="EMBL" id="KAJ9667846.1"/>
    </source>
</evidence>
<dbReference type="EC" id="2.7.13.3" evidence="2"/>
<evidence type="ECO:0000313" key="12">
    <source>
        <dbReference type="Proteomes" id="UP001172684"/>
    </source>
</evidence>
<dbReference type="CDD" id="cd17546">
    <property type="entry name" value="REC_hyHK_CKI1_RcsC-like"/>
    <property type="match status" value="1"/>
</dbReference>
<dbReference type="InterPro" id="IPR004358">
    <property type="entry name" value="Sig_transdc_His_kin-like_C"/>
</dbReference>
<evidence type="ECO:0000256" key="1">
    <source>
        <dbReference type="ARBA" id="ARBA00000085"/>
    </source>
</evidence>
<evidence type="ECO:0000256" key="2">
    <source>
        <dbReference type="ARBA" id="ARBA00012438"/>
    </source>
</evidence>
<feature type="domain" description="Response regulatory" evidence="10">
    <location>
        <begin position="2129"/>
        <end position="2252"/>
    </location>
</feature>
<gene>
    <name evidence="11" type="primary">CHK1</name>
    <name evidence="11" type="ORF">H2201_002032</name>
</gene>
<dbReference type="Proteomes" id="UP001172684">
    <property type="component" value="Unassembled WGS sequence"/>
</dbReference>
<feature type="region of interest" description="Disordered" evidence="7">
    <location>
        <begin position="50"/>
        <end position="102"/>
    </location>
</feature>
<feature type="compositionally biased region" description="Low complexity" evidence="7">
    <location>
        <begin position="51"/>
        <end position="69"/>
    </location>
</feature>